<dbReference type="STRING" id="1348853.LK12_17820"/>
<name>A0A0B1ZHQ9_9SPHN</name>
<evidence type="ECO:0000259" key="2">
    <source>
        <dbReference type="Pfam" id="PF18932"/>
    </source>
</evidence>
<evidence type="ECO:0000313" key="3">
    <source>
        <dbReference type="EMBL" id="KHK90037.1"/>
    </source>
</evidence>
<dbReference type="Pfam" id="PF18932">
    <property type="entry name" value="DUF5681"/>
    <property type="match status" value="1"/>
</dbReference>
<evidence type="ECO:0000256" key="1">
    <source>
        <dbReference type="SAM" id="MobiDB-lite"/>
    </source>
</evidence>
<feature type="region of interest" description="Disordered" evidence="1">
    <location>
        <begin position="1"/>
        <end position="37"/>
    </location>
</feature>
<keyword evidence="4" id="KW-1185">Reference proteome</keyword>
<feature type="domain" description="DUF5681" evidence="2">
    <location>
        <begin position="18"/>
        <end position="92"/>
    </location>
</feature>
<reference evidence="3 4" key="1">
    <citation type="submission" date="2014-10" db="EMBL/GenBank/DDBJ databases">
        <title>Genome sequence of Novosphingobium malaysiense MUSC 273(T).</title>
        <authorList>
            <person name="Lee L.-H."/>
        </authorList>
    </citation>
    <scope>NUCLEOTIDE SEQUENCE [LARGE SCALE GENOMIC DNA]</scope>
    <source>
        <strain evidence="3 4">MUSC 273</strain>
    </source>
</reference>
<accession>A0A0B1ZHQ9</accession>
<proteinExistence type="predicted"/>
<comment type="caution">
    <text evidence="3">The sequence shown here is derived from an EMBL/GenBank/DDBJ whole genome shotgun (WGS) entry which is preliminary data.</text>
</comment>
<dbReference type="AlphaFoldDB" id="A0A0B1ZHQ9"/>
<evidence type="ECO:0000313" key="4">
    <source>
        <dbReference type="Proteomes" id="UP000031057"/>
    </source>
</evidence>
<sequence length="134" mass="14251">MGSQDTVYEVGYGKPPVRTRFKPGQSGNPRGRPKGAKSLNTIVRETLGGKLAVRTSEGTRKISKIEAVLQKTLEKALKGDARAQFELMKLWRVAVPDAPEAADAAENGASLSSADLAILAAFEAQLTEQAGVRS</sequence>
<protein>
    <recommendedName>
        <fullName evidence="2">DUF5681 domain-containing protein</fullName>
    </recommendedName>
</protein>
<gene>
    <name evidence="3" type="ORF">LK12_17820</name>
</gene>
<dbReference type="InterPro" id="IPR043736">
    <property type="entry name" value="DUF5681"/>
</dbReference>
<organism evidence="3 4">
    <name type="scientific">Novosphingobium malaysiense</name>
    <dbReference type="NCBI Taxonomy" id="1348853"/>
    <lineage>
        <taxon>Bacteria</taxon>
        <taxon>Pseudomonadati</taxon>
        <taxon>Pseudomonadota</taxon>
        <taxon>Alphaproteobacteria</taxon>
        <taxon>Sphingomonadales</taxon>
        <taxon>Sphingomonadaceae</taxon>
        <taxon>Novosphingobium</taxon>
    </lineage>
</organism>
<dbReference type="EMBL" id="JTDI01000006">
    <property type="protein sequence ID" value="KHK90037.1"/>
    <property type="molecule type" value="Genomic_DNA"/>
</dbReference>
<dbReference type="Proteomes" id="UP000031057">
    <property type="component" value="Unassembled WGS sequence"/>
</dbReference>